<dbReference type="PaxDb" id="35128-Thaps6265"/>
<name>B8C619_THAPS</name>
<evidence type="ECO:0000313" key="1">
    <source>
        <dbReference type="EMBL" id="EED91216.1"/>
    </source>
</evidence>
<accession>B8C619</accession>
<dbReference type="AlphaFoldDB" id="B8C619"/>
<dbReference type="RefSeq" id="XP_002291109.1">
    <property type="nucleotide sequence ID" value="XM_002291073.1"/>
</dbReference>
<gene>
    <name evidence="1" type="ORF">THAPSDRAFT_6265</name>
</gene>
<proteinExistence type="predicted"/>
<dbReference type="PANTHER" id="PTHR21113:SF4">
    <property type="entry name" value="CHITIN-BINDING TYPE-4 DOMAIN-CONTAINING PROTEIN"/>
    <property type="match status" value="1"/>
</dbReference>
<reference evidence="1 2" key="2">
    <citation type="journal article" date="2008" name="Nature">
        <title>The Phaeodactylum genome reveals the evolutionary history of diatom genomes.</title>
        <authorList>
            <person name="Bowler C."/>
            <person name="Allen A.E."/>
            <person name="Badger J.H."/>
            <person name="Grimwood J."/>
            <person name="Jabbari K."/>
            <person name="Kuo A."/>
            <person name="Maheswari U."/>
            <person name="Martens C."/>
            <person name="Maumus F."/>
            <person name="Otillar R.P."/>
            <person name="Rayko E."/>
            <person name="Salamov A."/>
            <person name="Vandepoele K."/>
            <person name="Beszteri B."/>
            <person name="Gruber A."/>
            <person name="Heijde M."/>
            <person name="Katinka M."/>
            <person name="Mock T."/>
            <person name="Valentin K."/>
            <person name="Verret F."/>
            <person name="Berges J.A."/>
            <person name="Brownlee C."/>
            <person name="Cadoret J.P."/>
            <person name="Chiovitti A."/>
            <person name="Choi C.J."/>
            <person name="Coesel S."/>
            <person name="De Martino A."/>
            <person name="Detter J.C."/>
            <person name="Durkin C."/>
            <person name="Falciatore A."/>
            <person name="Fournet J."/>
            <person name="Haruta M."/>
            <person name="Huysman M.J."/>
            <person name="Jenkins B.D."/>
            <person name="Jiroutova K."/>
            <person name="Jorgensen R.E."/>
            <person name="Joubert Y."/>
            <person name="Kaplan A."/>
            <person name="Kroger N."/>
            <person name="Kroth P.G."/>
            <person name="La Roche J."/>
            <person name="Lindquist E."/>
            <person name="Lommer M."/>
            <person name="Martin-Jezequel V."/>
            <person name="Lopez P.J."/>
            <person name="Lucas S."/>
            <person name="Mangogna M."/>
            <person name="McGinnis K."/>
            <person name="Medlin L.K."/>
            <person name="Montsant A."/>
            <person name="Oudot-Le Secq M.P."/>
            <person name="Napoli C."/>
            <person name="Obornik M."/>
            <person name="Parker M.S."/>
            <person name="Petit J.L."/>
            <person name="Porcel B.M."/>
            <person name="Poulsen N."/>
            <person name="Robison M."/>
            <person name="Rychlewski L."/>
            <person name="Rynearson T.A."/>
            <person name="Schmutz J."/>
            <person name="Shapiro H."/>
            <person name="Siaut M."/>
            <person name="Stanley M."/>
            <person name="Sussman M.R."/>
            <person name="Taylor A.R."/>
            <person name="Vardi A."/>
            <person name="von Dassow P."/>
            <person name="Vyverman W."/>
            <person name="Willis A."/>
            <person name="Wyrwicz L.S."/>
            <person name="Rokhsar D.S."/>
            <person name="Weissenbach J."/>
            <person name="Armbrust E.V."/>
            <person name="Green B.R."/>
            <person name="Van de Peer Y."/>
            <person name="Grigoriev I.V."/>
        </authorList>
    </citation>
    <scope>NUCLEOTIDE SEQUENCE [LARGE SCALE GENOMIC DNA]</scope>
    <source>
        <strain evidence="1 2">CCMP1335</strain>
    </source>
</reference>
<reference evidence="1 2" key="1">
    <citation type="journal article" date="2004" name="Science">
        <title>The genome of the diatom Thalassiosira pseudonana: ecology, evolution, and metabolism.</title>
        <authorList>
            <person name="Armbrust E.V."/>
            <person name="Berges J.A."/>
            <person name="Bowler C."/>
            <person name="Green B.R."/>
            <person name="Martinez D."/>
            <person name="Putnam N.H."/>
            <person name="Zhou S."/>
            <person name="Allen A.E."/>
            <person name="Apt K.E."/>
            <person name="Bechner M."/>
            <person name="Brzezinski M.A."/>
            <person name="Chaal B.K."/>
            <person name="Chiovitti A."/>
            <person name="Davis A.K."/>
            <person name="Demarest M.S."/>
            <person name="Detter J.C."/>
            <person name="Glavina T."/>
            <person name="Goodstein D."/>
            <person name="Hadi M.Z."/>
            <person name="Hellsten U."/>
            <person name="Hildebrand M."/>
            <person name="Jenkins B.D."/>
            <person name="Jurka J."/>
            <person name="Kapitonov V.V."/>
            <person name="Kroger N."/>
            <person name="Lau W.W."/>
            <person name="Lane T.W."/>
            <person name="Larimer F.W."/>
            <person name="Lippmeier J.C."/>
            <person name="Lucas S."/>
            <person name="Medina M."/>
            <person name="Montsant A."/>
            <person name="Obornik M."/>
            <person name="Parker M.S."/>
            <person name="Palenik B."/>
            <person name="Pazour G.J."/>
            <person name="Richardson P.M."/>
            <person name="Rynearson T.A."/>
            <person name="Saito M.A."/>
            <person name="Schwartz D.C."/>
            <person name="Thamatrakoln K."/>
            <person name="Valentin K."/>
            <person name="Vardi A."/>
            <person name="Wilkerson F.P."/>
            <person name="Rokhsar D.S."/>
        </authorList>
    </citation>
    <scope>NUCLEOTIDE SEQUENCE [LARGE SCALE GENOMIC DNA]</scope>
    <source>
        <strain evidence="1 2">CCMP1335</strain>
    </source>
</reference>
<keyword evidence="2" id="KW-1185">Reference proteome</keyword>
<organism evidence="1 2">
    <name type="scientific">Thalassiosira pseudonana</name>
    <name type="common">Marine diatom</name>
    <name type="synonym">Cyclotella nana</name>
    <dbReference type="NCBI Taxonomy" id="35128"/>
    <lineage>
        <taxon>Eukaryota</taxon>
        <taxon>Sar</taxon>
        <taxon>Stramenopiles</taxon>
        <taxon>Ochrophyta</taxon>
        <taxon>Bacillariophyta</taxon>
        <taxon>Coscinodiscophyceae</taxon>
        <taxon>Thalassiosirophycidae</taxon>
        <taxon>Thalassiosirales</taxon>
        <taxon>Thalassiosiraceae</taxon>
        <taxon>Thalassiosira</taxon>
    </lineage>
</organism>
<dbReference type="KEGG" id="tps:THAPSDRAFT_6265"/>
<protein>
    <submittedName>
        <fullName evidence="1">Uncharacterized protein</fullName>
    </submittedName>
</protein>
<dbReference type="HOGENOM" id="CLU_035470_0_0_1"/>
<dbReference type="Gene3D" id="1.10.530.10">
    <property type="match status" value="1"/>
</dbReference>
<dbReference type="eggNOG" id="ENOG502RXTR">
    <property type="taxonomic scope" value="Eukaryota"/>
</dbReference>
<dbReference type="InParanoid" id="B8C619"/>
<dbReference type="PANTHER" id="PTHR21113">
    <property type="entry name" value="AGAP001705-PA"/>
    <property type="match status" value="1"/>
</dbReference>
<dbReference type="GeneID" id="7445988"/>
<dbReference type="EMBL" id="CM000643">
    <property type="protein sequence ID" value="EED91216.1"/>
    <property type="molecule type" value="Genomic_DNA"/>
</dbReference>
<dbReference type="Proteomes" id="UP000001449">
    <property type="component" value="Chromosome 6"/>
</dbReference>
<sequence>MGIEGFGADFMFFLGDDDEASFIYGLVNLALFLANVMVESIKTDSCDEPNWQHVSGRYAISNSCGQDGRSYGDEGCEEYSCPVDPLMEITAATSDNQDRAPPPLHCKPGSGDGYYSGYYSSQTAMEITNTPYSNTAGRTDVEGCCWWGRGALLTRGTCNIGKLNYYIGKRAADEGRPSLYPDIDFCTNPEATCSSSSPESLRWKTAMLEWSERVQRYTNENWVYLTKLEYFVDAGMVDDSFVKMVCRILANAWNEAGSTQIRMEDERVENFYMIANNIFDIQSLIAKKTQQPSMTSNGIQPLLPVIYTPVVKLPAPTYSPIAPPSIMFEPTVPAPWMQTNDVPLPTPLPVSVGNDDATTETPTNYPGFIIGLDGNASTRMPVYSGVWLLVAAVVSAALL</sequence>
<evidence type="ECO:0000313" key="2">
    <source>
        <dbReference type="Proteomes" id="UP000001449"/>
    </source>
</evidence>